<comment type="caution">
    <text evidence="2">The sequence shown here is derived from an EMBL/GenBank/DDBJ whole genome shotgun (WGS) entry which is preliminary data.</text>
</comment>
<gene>
    <name evidence="2" type="ORF">GCM10009030_05650</name>
</gene>
<organism evidence="2 3">
    <name type="scientific">Haloarcula pellucida</name>
    <dbReference type="NCBI Taxonomy" id="1427151"/>
    <lineage>
        <taxon>Archaea</taxon>
        <taxon>Methanobacteriati</taxon>
        <taxon>Methanobacteriota</taxon>
        <taxon>Stenosarchaea group</taxon>
        <taxon>Halobacteria</taxon>
        <taxon>Halobacteriales</taxon>
        <taxon>Haloarculaceae</taxon>
        <taxon>Haloarcula</taxon>
    </lineage>
</organism>
<keyword evidence="1" id="KW-0812">Transmembrane</keyword>
<dbReference type="RefSeq" id="WP_188994368.1">
    <property type="nucleotide sequence ID" value="NZ_BMOU01000001.1"/>
</dbReference>
<feature type="transmembrane region" description="Helical" evidence="1">
    <location>
        <begin position="37"/>
        <end position="57"/>
    </location>
</feature>
<reference evidence="2" key="2">
    <citation type="submission" date="2020-09" db="EMBL/GenBank/DDBJ databases">
        <authorList>
            <person name="Sun Q."/>
            <person name="Ohkuma M."/>
        </authorList>
    </citation>
    <scope>NUCLEOTIDE SEQUENCE</scope>
    <source>
        <strain evidence="2">JCM 17820</strain>
    </source>
</reference>
<feature type="transmembrane region" description="Helical" evidence="1">
    <location>
        <begin position="96"/>
        <end position="113"/>
    </location>
</feature>
<evidence type="ECO:0000313" key="2">
    <source>
        <dbReference type="EMBL" id="GGN87208.1"/>
    </source>
</evidence>
<sequence length="139" mass="14062">MSETRPTFGALVLASLAGVVGTKYLLGGALAMVTESVGSSMLVADSIALTVGCGVMLGVVTGGFVDGAVWARFAAIAAFVVVSGLSVSAVLAADPIVLVETVGMGLAVAYLLVRNPIERLEEPDVESEDSASRFGSTLR</sequence>
<protein>
    <submittedName>
        <fullName evidence="2">Uncharacterized protein</fullName>
    </submittedName>
</protein>
<reference evidence="2" key="1">
    <citation type="journal article" date="2014" name="Int. J. Syst. Evol. Microbiol.">
        <title>Complete genome sequence of Corynebacterium casei LMG S-19264T (=DSM 44701T), isolated from a smear-ripened cheese.</title>
        <authorList>
            <consortium name="US DOE Joint Genome Institute (JGI-PGF)"/>
            <person name="Walter F."/>
            <person name="Albersmeier A."/>
            <person name="Kalinowski J."/>
            <person name="Ruckert C."/>
        </authorList>
    </citation>
    <scope>NUCLEOTIDE SEQUENCE</scope>
    <source>
        <strain evidence="2">JCM 17820</strain>
    </source>
</reference>
<evidence type="ECO:0000313" key="3">
    <source>
        <dbReference type="Proteomes" id="UP000605784"/>
    </source>
</evidence>
<dbReference type="AlphaFoldDB" id="A0A830GGP9"/>
<dbReference type="Proteomes" id="UP000605784">
    <property type="component" value="Unassembled WGS sequence"/>
</dbReference>
<evidence type="ECO:0000256" key="1">
    <source>
        <dbReference type="SAM" id="Phobius"/>
    </source>
</evidence>
<feature type="transmembrane region" description="Helical" evidence="1">
    <location>
        <begin position="69"/>
        <end position="90"/>
    </location>
</feature>
<proteinExistence type="predicted"/>
<dbReference type="EMBL" id="BMOU01000001">
    <property type="protein sequence ID" value="GGN87208.1"/>
    <property type="molecule type" value="Genomic_DNA"/>
</dbReference>
<keyword evidence="3" id="KW-1185">Reference proteome</keyword>
<name>A0A830GGP9_9EURY</name>
<accession>A0A830GGP9</accession>
<keyword evidence="1" id="KW-0472">Membrane</keyword>
<keyword evidence="1" id="KW-1133">Transmembrane helix</keyword>